<feature type="coiled-coil region" evidence="1">
    <location>
        <begin position="295"/>
        <end position="329"/>
    </location>
</feature>
<sequence>MQRYPSTSLPSLHRSKYESRRPFAPPRSMYISPPSSQSTSSGPRSSKNRPRPSKSPSVTLPTPRPSGSSRINPSPSSSSTSVPIPTSTPARSQKDAPKYVSPSHNSSNILPHQPHSPDADAPPTKTSVIHTPLSPPCTSDEIPEETSNNISPSTSSVHSTITTSSSTSVANAKSNEGGLSGQFGATSAQADAAGTLFFSVYPSPLIKTDTLKYIFSPDTFSKTKWDPELLLESTEYFSRQQFIQSQIDCAKAIAEQIHAAKVLHENTILLDAMWKGMDFQRLDYRTGLDVAAAARATLLAEAEVVRRQIDSCEAQLKFLYDKLESAKARASRAGFQFSSIASGPPPV</sequence>
<dbReference type="AlphaFoldDB" id="A0A409YJ88"/>
<evidence type="ECO:0000256" key="1">
    <source>
        <dbReference type="SAM" id="Coils"/>
    </source>
</evidence>
<comment type="caution">
    <text evidence="3">The sequence shown here is derived from an EMBL/GenBank/DDBJ whole genome shotgun (WGS) entry which is preliminary data.</text>
</comment>
<protein>
    <submittedName>
        <fullName evidence="3">Uncharacterized protein</fullName>
    </submittedName>
</protein>
<feature type="compositionally biased region" description="Polar residues" evidence="2">
    <location>
        <begin position="1"/>
        <end position="10"/>
    </location>
</feature>
<feature type="compositionally biased region" description="Low complexity" evidence="2">
    <location>
        <begin position="28"/>
        <end position="45"/>
    </location>
</feature>
<organism evidence="3 4">
    <name type="scientific">Gymnopilus dilepis</name>
    <dbReference type="NCBI Taxonomy" id="231916"/>
    <lineage>
        <taxon>Eukaryota</taxon>
        <taxon>Fungi</taxon>
        <taxon>Dikarya</taxon>
        <taxon>Basidiomycota</taxon>
        <taxon>Agaricomycotina</taxon>
        <taxon>Agaricomycetes</taxon>
        <taxon>Agaricomycetidae</taxon>
        <taxon>Agaricales</taxon>
        <taxon>Agaricineae</taxon>
        <taxon>Hymenogastraceae</taxon>
        <taxon>Gymnopilus</taxon>
    </lineage>
</organism>
<dbReference type="Proteomes" id="UP000284706">
    <property type="component" value="Unassembled WGS sequence"/>
</dbReference>
<reference evidence="3 4" key="1">
    <citation type="journal article" date="2018" name="Evol. Lett.">
        <title>Horizontal gene cluster transfer increased hallucinogenic mushroom diversity.</title>
        <authorList>
            <person name="Reynolds H.T."/>
            <person name="Vijayakumar V."/>
            <person name="Gluck-Thaler E."/>
            <person name="Korotkin H.B."/>
            <person name="Matheny P.B."/>
            <person name="Slot J.C."/>
        </authorList>
    </citation>
    <scope>NUCLEOTIDE SEQUENCE [LARGE SCALE GENOMIC DNA]</scope>
    <source>
        <strain evidence="3 4">SRW20</strain>
    </source>
</reference>
<accession>A0A409YJ88</accession>
<name>A0A409YJ88_9AGAR</name>
<keyword evidence="1" id="KW-0175">Coiled coil</keyword>
<proteinExistence type="predicted"/>
<evidence type="ECO:0000313" key="4">
    <source>
        <dbReference type="Proteomes" id="UP000284706"/>
    </source>
</evidence>
<keyword evidence="4" id="KW-1185">Reference proteome</keyword>
<feature type="region of interest" description="Disordered" evidence="2">
    <location>
        <begin position="1"/>
        <end position="162"/>
    </location>
</feature>
<feature type="compositionally biased region" description="Low complexity" evidence="2">
    <location>
        <begin position="146"/>
        <end position="162"/>
    </location>
</feature>
<evidence type="ECO:0000313" key="3">
    <source>
        <dbReference type="EMBL" id="PPR03099.1"/>
    </source>
</evidence>
<dbReference type="InParanoid" id="A0A409YJ88"/>
<feature type="compositionally biased region" description="Low complexity" evidence="2">
    <location>
        <begin position="65"/>
        <end position="89"/>
    </location>
</feature>
<gene>
    <name evidence="3" type="ORF">CVT26_004618</name>
</gene>
<evidence type="ECO:0000256" key="2">
    <source>
        <dbReference type="SAM" id="MobiDB-lite"/>
    </source>
</evidence>
<dbReference type="EMBL" id="NHYE01000778">
    <property type="protein sequence ID" value="PPR03099.1"/>
    <property type="molecule type" value="Genomic_DNA"/>
</dbReference>